<reference evidence="11" key="2">
    <citation type="submission" date="2025-08" db="UniProtKB">
        <authorList>
            <consortium name="Ensembl"/>
        </authorList>
    </citation>
    <scope>IDENTIFICATION</scope>
</reference>
<evidence type="ECO:0000256" key="3">
    <source>
        <dbReference type="ARBA" id="ARBA00004173"/>
    </source>
</evidence>
<dbReference type="PANTHER" id="PTHR21425:SF2">
    <property type="entry name" value="PROTEIN C1ORF43"/>
    <property type="match status" value="1"/>
</dbReference>
<evidence type="ECO:0000256" key="5">
    <source>
        <dbReference type="ARBA" id="ARBA00022692"/>
    </source>
</evidence>
<name>H2ZG52_CIOSA</name>
<dbReference type="GeneTree" id="ENSGT00510000047366"/>
<evidence type="ECO:0000313" key="12">
    <source>
        <dbReference type="Proteomes" id="UP000007875"/>
    </source>
</evidence>
<accession>H2ZG52</accession>
<comment type="subcellular location">
    <subcellularLocation>
        <location evidence="4">Golgi apparatus</location>
    </subcellularLocation>
    <subcellularLocation>
        <location evidence="2">Membrane</location>
        <topology evidence="2">Single-pass membrane protein</topology>
    </subcellularLocation>
    <subcellularLocation>
        <location evidence="3">Mitochondrion</location>
    </subcellularLocation>
</comment>
<reference evidence="12" key="1">
    <citation type="submission" date="2003-08" db="EMBL/GenBank/DDBJ databases">
        <authorList>
            <person name="Birren B."/>
            <person name="Nusbaum C."/>
            <person name="Abebe A."/>
            <person name="Abouelleil A."/>
            <person name="Adekoya E."/>
            <person name="Ait-zahra M."/>
            <person name="Allen N."/>
            <person name="Allen T."/>
            <person name="An P."/>
            <person name="Anderson M."/>
            <person name="Anderson S."/>
            <person name="Arachchi H."/>
            <person name="Armbruster J."/>
            <person name="Bachantsang P."/>
            <person name="Baldwin J."/>
            <person name="Barry A."/>
            <person name="Bayul T."/>
            <person name="Blitshsteyn B."/>
            <person name="Bloom T."/>
            <person name="Blye J."/>
            <person name="Boguslavskiy L."/>
            <person name="Borowsky M."/>
            <person name="Boukhgalter B."/>
            <person name="Brunache A."/>
            <person name="Butler J."/>
            <person name="Calixte N."/>
            <person name="Calvo S."/>
            <person name="Camarata J."/>
            <person name="Campo K."/>
            <person name="Chang J."/>
            <person name="Cheshatsang Y."/>
            <person name="Citroen M."/>
            <person name="Collymore A."/>
            <person name="Considine T."/>
            <person name="Cook A."/>
            <person name="Cooke P."/>
            <person name="Corum B."/>
            <person name="Cuomo C."/>
            <person name="David R."/>
            <person name="Dawoe T."/>
            <person name="Degray S."/>
            <person name="Dodge S."/>
            <person name="Dooley K."/>
            <person name="Dorje P."/>
            <person name="Dorjee K."/>
            <person name="Dorris L."/>
            <person name="Duffey N."/>
            <person name="Dupes A."/>
            <person name="Elkins T."/>
            <person name="Engels R."/>
            <person name="Erickson J."/>
            <person name="Farina A."/>
            <person name="Faro S."/>
            <person name="Ferreira P."/>
            <person name="Fischer H."/>
            <person name="Fitzgerald M."/>
            <person name="Foley K."/>
            <person name="Gage D."/>
            <person name="Galagan J."/>
            <person name="Gearin G."/>
            <person name="Gnerre S."/>
            <person name="Gnirke A."/>
            <person name="Goyette A."/>
            <person name="Graham J."/>
            <person name="Grandbois E."/>
            <person name="Gyaltsen K."/>
            <person name="Hafez N."/>
            <person name="Hagopian D."/>
            <person name="Hagos B."/>
            <person name="Hall J."/>
            <person name="Hatcher B."/>
            <person name="Heller A."/>
            <person name="Higgins H."/>
            <person name="Honan T."/>
            <person name="Horn A."/>
            <person name="Houde N."/>
            <person name="Hughes L."/>
            <person name="Hulme W."/>
            <person name="Husby E."/>
            <person name="Iliev I."/>
            <person name="Jaffe D."/>
            <person name="Jones C."/>
            <person name="Kamal M."/>
            <person name="Kamat A."/>
            <person name="Kamvysselis M."/>
            <person name="Karlsson E."/>
            <person name="Kells C."/>
            <person name="Kieu A."/>
            <person name="Kisner P."/>
            <person name="Kodira C."/>
            <person name="Kulbokas E."/>
            <person name="Labutti K."/>
            <person name="Lama D."/>
            <person name="Landers T."/>
            <person name="Leger J."/>
            <person name="Levine S."/>
            <person name="Lewis D."/>
            <person name="Lewis T."/>
            <person name="Lindblad-toh K."/>
            <person name="Liu X."/>
            <person name="Lokyitsang T."/>
            <person name="Lokyitsang Y."/>
            <person name="Lucien O."/>
            <person name="Lui A."/>
            <person name="Ma L.J."/>
            <person name="Mabbitt R."/>
            <person name="Macdonald J."/>
            <person name="Maclean C."/>
            <person name="Major J."/>
            <person name="Manning J."/>
            <person name="Marabella R."/>
            <person name="Maru K."/>
            <person name="Matthews C."/>
            <person name="Mauceli E."/>
            <person name="Mccarthy M."/>
            <person name="Mcdonough S."/>
            <person name="Mcghee T."/>
            <person name="Meldrim J."/>
            <person name="Meneus L."/>
            <person name="Mesirov J."/>
            <person name="Mihalev A."/>
            <person name="Mihova T."/>
            <person name="Mikkelsen T."/>
            <person name="Mlenga V."/>
            <person name="Moru K."/>
            <person name="Mozes J."/>
            <person name="Mulrain L."/>
            <person name="Munson G."/>
            <person name="Naylor J."/>
            <person name="Newes C."/>
            <person name="Nguyen C."/>
            <person name="Nguyen N."/>
            <person name="Nguyen T."/>
            <person name="Nicol R."/>
            <person name="Nielsen C."/>
            <person name="Nizzari M."/>
            <person name="Norbu C."/>
            <person name="Norbu N."/>
            <person name="O'donnell P."/>
            <person name="Okoawo O."/>
            <person name="O'leary S."/>
            <person name="Omotosho B."/>
            <person name="O'neill K."/>
            <person name="Osman S."/>
            <person name="Parker S."/>
            <person name="Perrin D."/>
            <person name="Phunkhang P."/>
            <person name="Piqani B."/>
            <person name="Purcell S."/>
            <person name="Rachupka T."/>
            <person name="Ramasamy U."/>
            <person name="Rameau R."/>
            <person name="Ray V."/>
            <person name="Raymond C."/>
            <person name="Retta R."/>
            <person name="Richardson S."/>
            <person name="Rise C."/>
            <person name="Rodriguez J."/>
            <person name="Rogers J."/>
            <person name="Rogov P."/>
            <person name="Rutman M."/>
            <person name="Schupbach R."/>
            <person name="Seaman C."/>
            <person name="Settipalli S."/>
            <person name="Sharpe T."/>
            <person name="Sheridan J."/>
            <person name="Sherpa N."/>
            <person name="Shi J."/>
            <person name="Smirnov S."/>
            <person name="Smith C."/>
            <person name="Sougnez C."/>
            <person name="Spencer B."/>
            <person name="Stalker J."/>
            <person name="Stange-thomann N."/>
            <person name="Stavropoulos S."/>
            <person name="Stetson K."/>
            <person name="Stone C."/>
            <person name="Stone S."/>
            <person name="Stubbs M."/>
            <person name="Talamas J."/>
            <person name="Tchuinga P."/>
            <person name="Tenzing P."/>
            <person name="Tesfaye S."/>
            <person name="Theodore J."/>
            <person name="Thoulutsang Y."/>
            <person name="Topham K."/>
            <person name="Towey S."/>
            <person name="Tsamla T."/>
            <person name="Tsomo N."/>
            <person name="Vallee D."/>
            <person name="Vassiliev H."/>
            <person name="Venkataraman V."/>
            <person name="Vinson J."/>
            <person name="Vo A."/>
            <person name="Wade C."/>
            <person name="Wang S."/>
            <person name="Wangchuk T."/>
            <person name="Wangdi T."/>
            <person name="Whittaker C."/>
            <person name="Wilkinson J."/>
            <person name="Wu Y."/>
            <person name="Wyman D."/>
            <person name="Yadav S."/>
            <person name="Yang S."/>
            <person name="Yang X."/>
            <person name="Yeager S."/>
            <person name="Yee E."/>
            <person name="Young G."/>
            <person name="Zainoun J."/>
            <person name="Zembeck L."/>
            <person name="Zimmer A."/>
            <person name="Zody M."/>
            <person name="Lander E."/>
        </authorList>
    </citation>
    <scope>NUCLEOTIDE SEQUENCE [LARGE SCALE GENOMIC DNA]</scope>
</reference>
<dbReference type="FunCoup" id="H2ZG52">
    <property type="interactions" value="1"/>
</dbReference>
<dbReference type="GO" id="GO:0016020">
    <property type="term" value="C:membrane"/>
    <property type="evidence" value="ECO:0007669"/>
    <property type="project" value="UniProtKB-SubCell"/>
</dbReference>
<proteinExistence type="predicted"/>
<evidence type="ECO:0000256" key="9">
    <source>
        <dbReference type="ARBA" id="ARBA00023136"/>
    </source>
</evidence>
<dbReference type="InterPro" id="IPR010876">
    <property type="entry name" value="C1orf43"/>
</dbReference>
<evidence type="ECO:0000256" key="4">
    <source>
        <dbReference type="ARBA" id="ARBA00004555"/>
    </source>
</evidence>
<dbReference type="Ensembl" id="ENSCSAVT00000016749.1">
    <property type="protein sequence ID" value="ENSCSAVP00000016568.1"/>
    <property type="gene ID" value="ENSCSAVG00000009744.1"/>
</dbReference>
<feature type="transmembrane region" description="Helical" evidence="10">
    <location>
        <begin position="26"/>
        <end position="46"/>
    </location>
</feature>
<keyword evidence="6 10" id="KW-1133">Transmembrane helix</keyword>
<evidence type="ECO:0000313" key="11">
    <source>
        <dbReference type="Ensembl" id="ENSCSAVP00000016568.1"/>
    </source>
</evidence>
<dbReference type="Proteomes" id="UP000007875">
    <property type="component" value="Unassembled WGS sequence"/>
</dbReference>
<keyword evidence="8" id="KW-0496">Mitochondrion</keyword>
<dbReference type="AlphaFoldDB" id="H2ZG52"/>
<sequence length="268" mass="30381">MDNVNSAGNNTQTTTRNIFDLEWTGINLLLVLIYGFITVLLVAIFAKRMIHRVSLKFSHSVEVEGSGANKSLKLEIRTRMEEAINFAYEPTLLNPGDDRLNMDVKPGHFYFVNRMKTVDGFRNIDQVLGDLNKDLYRPKGKNVRQHLFDAKSHSSGCLRAVRTNQLQALADFYLQARFGTEPYHFEDHLKFLDVEAEIVAILRQRTHRKRTKDKRKELHRQNAATVEVQSTSVDDVEVTLKSNLSPLGGSSTQPLLEGVVHNASTESV</sequence>
<keyword evidence="5 10" id="KW-0812">Transmembrane</keyword>
<evidence type="ECO:0000256" key="7">
    <source>
        <dbReference type="ARBA" id="ARBA00023034"/>
    </source>
</evidence>
<evidence type="ECO:0000256" key="10">
    <source>
        <dbReference type="SAM" id="Phobius"/>
    </source>
</evidence>
<keyword evidence="7" id="KW-0333">Golgi apparatus</keyword>
<evidence type="ECO:0000256" key="2">
    <source>
        <dbReference type="ARBA" id="ARBA00004167"/>
    </source>
</evidence>
<evidence type="ECO:0000256" key="1">
    <source>
        <dbReference type="ARBA" id="ARBA00002620"/>
    </source>
</evidence>
<comment type="function">
    <text evidence="1">General regulator of phagocytosis. Required to uptake Gram negative bacterium by macrophages.</text>
</comment>
<dbReference type="Pfam" id="PF07406">
    <property type="entry name" value="NICE-3"/>
    <property type="match status" value="1"/>
</dbReference>
<evidence type="ECO:0000256" key="6">
    <source>
        <dbReference type="ARBA" id="ARBA00022989"/>
    </source>
</evidence>
<evidence type="ECO:0000256" key="8">
    <source>
        <dbReference type="ARBA" id="ARBA00023128"/>
    </source>
</evidence>
<dbReference type="OMA" id="GFRNIDQ"/>
<dbReference type="HOGENOM" id="CLU_090676_0_0_1"/>
<reference evidence="11" key="3">
    <citation type="submission" date="2025-09" db="UniProtKB">
        <authorList>
            <consortium name="Ensembl"/>
        </authorList>
    </citation>
    <scope>IDENTIFICATION</scope>
</reference>
<dbReference type="GO" id="GO:0005739">
    <property type="term" value="C:mitochondrion"/>
    <property type="evidence" value="ECO:0007669"/>
    <property type="project" value="UniProtKB-SubCell"/>
</dbReference>
<keyword evidence="12" id="KW-1185">Reference proteome</keyword>
<dbReference type="PANTHER" id="PTHR21425">
    <property type="entry name" value="NICE-3"/>
    <property type="match status" value="1"/>
</dbReference>
<keyword evidence="9 10" id="KW-0472">Membrane</keyword>
<dbReference type="eggNOG" id="ENOG502QUKH">
    <property type="taxonomic scope" value="Eukaryota"/>
</dbReference>
<organism evidence="11 12">
    <name type="scientific">Ciona savignyi</name>
    <name type="common">Pacific transparent sea squirt</name>
    <dbReference type="NCBI Taxonomy" id="51511"/>
    <lineage>
        <taxon>Eukaryota</taxon>
        <taxon>Metazoa</taxon>
        <taxon>Chordata</taxon>
        <taxon>Tunicata</taxon>
        <taxon>Ascidiacea</taxon>
        <taxon>Phlebobranchia</taxon>
        <taxon>Cionidae</taxon>
        <taxon>Ciona</taxon>
    </lineage>
</organism>
<protein>
    <submittedName>
        <fullName evidence="11">Uncharacterized protein</fullName>
    </submittedName>
</protein>
<dbReference type="GO" id="GO:0005794">
    <property type="term" value="C:Golgi apparatus"/>
    <property type="evidence" value="ECO:0007669"/>
    <property type="project" value="UniProtKB-SubCell"/>
</dbReference>
<dbReference type="InParanoid" id="H2ZG52"/>